<proteinExistence type="predicted"/>
<feature type="domain" description="Ig-like" evidence="17">
    <location>
        <begin position="503"/>
        <end position="603"/>
    </location>
</feature>
<feature type="domain" description="Protein kinase" evidence="16">
    <location>
        <begin position="823"/>
        <end position="1103"/>
    </location>
</feature>
<dbReference type="PROSITE" id="PS00109">
    <property type="entry name" value="PROTEIN_KINASE_TYR"/>
    <property type="match status" value="1"/>
</dbReference>
<feature type="binding site" evidence="12">
    <location>
        <begin position="903"/>
        <end position="909"/>
    </location>
    <ligand>
        <name>ATP</name>
        <dbReference type="ChEBI" id="CHEBI:30616"/>
    </ligand>
</feature>
<dbReference type="Proteomes" id="UP000807504">
    <property type="component" value="Unassembled WGS sequence"/>
</dbReference>
<keyword evidence="10" id="KW-0393">Immunoglobulin domain</keyword>
<evidence type="ECO:0000256" key="2">
    <source>
        <dbReference type="ARBA" id="ARBA00022692"/>
    </source>
</evidence>
<evidence type="ECO:0000256" key="8">
    <source>
        <dbReference type="ARBA" id="ARBA00023170"/>
    </source>
</evidence>
<evidence type="ECO:0000256" key="10">
    <source>
        <dbReference type="ARBA" id="ARBA00023319"/>
    </source>
</evidence>
<accession>A0A8T0E426</accession>
<evidence type="ECO:0000256" key="7">
    <source>
        <dbReference type="ARBA" id="ARBA00023157"/>
    </source>
</evidence>
<dbReference type="GO" id="GO:0046872">
    <property type="term" value="F:metal ion binding"/>
    <property type="evidence" value="ECO:0007669"/>
    <property type="project" value="UniProtKB-KW"/>
</dbReference>
<dbReference type="InterPro" id="IPR007110">
    <property type="entry name" value="Ig-like_dom"/>
</dbReference>
<keyword evidence="12" id="KW-0067">ATP-binding</keyword>
<dbReference type="Pfam" id="PF07679">
    <property type="entry name" value="I-set"/>
    <property type="match status" value="2"/>
</dbReference>
<keyword evidence="5 15" id="KW-1133">Transmembrane helix</keyword>
<feature type="transmembrane region" description="Helical" evidence="15">
    <location>
        <begin position="722"/>
        <end position="743"/>
    </location>
</feature>
<feature type="region of interest" description="Disordered" evidence="14">
    <location>
        <begin position="762"/>
        <end position="814"/>
    </location>
</feature>
<dbReference type="InterPro" id="IPR013098">
    <property type="entry name" value="Ig_I-set"/>
</dbReference>
<dbReference type="InterPro" id="IPR013783">
    <property type="entry name" value="Ig-like_fold"/>
</dbReference>
<dbReference type="PROSITE" id="PS50835">
    <property type="entry name" value="IG_LIKE"/>
    <property type="match status" value="6"/>
</dbReference>
<evidence type="ECO:0000259" key="17">
    <source>
        <dbReference type="PROSITE" id="PS50835"/>
    </source>
</evidence>
<dbReference type="AlphaFoldDB" id="A0A8T0E426"/>
<evidence type="ECO:0000256" key="15">
    <source>
        <dbReference type="SAM" id="Phobius"/>
    </source>
</evidence>
<feature type="active site" description="Proton acceptor" evidence="11">
    <location>
        <position position="959"/>
    </location>
</feature>
<comment type="subcellular location">
    <subcellularLocation>
        <location evidence="1">Membrane</location>
        <topology evidence="1">Single-pass membrane protein</topology>
    </subcellularLocation>
</comment>
<dbReference type="InterPro" id="IPR011009">
    <property type="entry name" value="Kinase-like_dom_sf"/>
</dbReference>
<evidence type="ECO:0000256" key="12">
    <source>
        <dbReference type="PIRSR" id="PIRSR000615-2"/>
    </source>
</evidence>
<evidence type="ECO:0000256" key="5">
    <source>
        <dbReference type="ARBA" id="ARBA00022989"/>
    </source>
</evidence>
<dbReference type="Gene3D" id="1.10.510.10">
    <property type="entry name" value="Transferase(Phosphotransferase) domain 1"/>
    <property type="match status" value="1"/>
</dbReference>
<dbReference type="InterPro" id="IPR051170">
    <property type="entry name" value="Neural/epithelial_adhesion"/>
</dbReference>
<dbReference type="Pfam" id="PF13927">
    <property type="entry name" value="Ig_3"/>
    <property type="match status" value="4"/>
</dbReference>
<feature type="domain" description="Ig-like" evidence="17">
    <location>
        <begin position="42"/>
        <end position="126"/>
    </location>
</feature>
<dbReference type="InterPro" id="IPR001245">
    <property type="entry name" value="Ser-Thr/Tyr_kinase_cat_dom"/>
</dbReference>
<dbReference type="GO" id="GO:0016020">
    <property type="term" value="C:membrane"/>
    <property type="evidence" value="ECO:0007669"/>
    <property type="project" value="UniProtKB-SubCell"/>
</dbReference>
<keyword evidence="2 15" id="KW-0812">Transmembrane</keyword>
<dbReference type="PANTHER" id="PTHR12231:SF253">
    <property type="entry name" value="DPR-INTERACTING PROTEIN ETA, ISOFORM B-RELATED"/>
    <property type="match status" value="1"/>
</dbReference>
<dbReference type="PRINTS" id="PR00109">
    <property type="entry name" value="TYRKINASE"/>
</dbReference>
<feature type="binding site" evidence="12">
    <location>
        <begin position="830"/>
        <end position="837"/>
    </location>
    <ligand>
        <name>ATP</name>
        <dbReference type="ChEBI" id="CHEBI:30616"/>
    </ligand>
</feature>
<keyword evidence="13" id="KW-0460">Magnesium</keyword>
<gene>
    <name evidence="18" type="ORF">HNY73_022698</name>
</gene>
<dbReference type="EMBL" id="JABXBU010002231">
    <property type="protein sequence ID" value="KAF8764641.1"/>
    <property type="molecule type" value="Genomic_DNA"/>
</dbReference>
<dbReference type="PROSITE" id="PS50011">
    <property type="entry name" value="PROTEIN_KINASE_DOM"/>
    <property type="match status" value="1"/>
</dbReference>
<feature type="domain" description="Ig-like" evidence="17">
    <location>
        <begin position="608"/>
        <end position="694"/>
    </location>
</feature>
<dbReference type="PANTHER" id="PTHR12231">
    <property type="entry name" value="CTX-RELATED TYPE I TRANSMEMBRANE PROTEIN"/>
    <property type="match status" value="1"/>
</dbReference>
<dbReference type="CDD" id="cd00096">
    <property type="entry name" value="Ig"/>
    <property type="match status" value="1"/>
</dbReference>
<feature type="compositionally biased region" description="Polar residues" evidence="14">
    <location>
        <begin position="787"/>
        <end position="797"/>
    </location>
</feature>
<keyword evidence="4" id="KW-0677">Repeat</keyword>
<evidence type="ECO:0000256" key="9">
    <source>
        <dbReference type="ARBA" id="ARBA00023180"/>
    </source>
</evidence>
<keyword evidence="7" id="KW-1015">Disulfide bond</keyword>
<feature type="domain" description="Ig-like" evidence="17">
    <location>
        <begin position="332"/>
        <end position="413"/>
    </location>
</feature>
<sequence>MAIHVLSYVKMDTILKRFLCFVTGLLCIATLTHGQDSYYFQPHPQDKDVRKGQSVTLECGVSNNKHVIFYWTLNGDPVSNTSRRYQDGSNLHITRVDPSKDIGEFKCIATNVTTGISLASQGAQLNILWIGDQARVVLQSPDTPEELAEKGEMVLRCKVEGSSEVRFEWFHNGLRMFRNERISFRNKRLQVASLSPADNGIYSCRAVSEVGIVDSTDNFALTLPSDTAAHIQVLPKDIIAVKNGSAVFDCVFEKAAAVEWYAQTSDVPLTNNSRFTVFPNGSLSISGILNSDEGIYKCVGISDISKEAPQQIYAARLKLAYIEPFDDSPFEPPISPDELKVVALGSQFEVTCVKPAGRPKVKIWWEDPSGHVISDTGRIRVDDSQLIVDGAKKTDTGNYTCNAENIAGQERTSLYFYVASAPTITEHPAGLVTEEGDSATFTCEFNGSPYPVTLVRWLKETKSHRERVGYPNVFPHNGTLLIHKVAMSDAGDYMCEVVTSGFPPVISEKAKLVVKEQLKFVPPPVSTRLELGSVAKVYCKARGSSPPVVRWKKVGQPFFDWPPHIQDDNGTLTFKGVTNDDSGKYICVATSSQGIINATINIDVVVMPKFIVEPVDTQAYEGYSTMLHCQAIGDPMPAVQWDKNNIMDNFDPNRFHVMENGTLYVSEVHMEDEGKYGCTVGNSGGFKRAEVNLNVKSAEYYSPSNAGRGFESGEENTMSKTVGVTLGAAGLYMGLVIGLMVFCRMRRARKKARLLAEATAEVAKSENGTLPNDTEMNPIVTKPLKDGSTTRSDNEAPSHSSGSHYSKKSRSSYDKAHFPRQELQTMMLLGHGDYGEVFLAKAKGIIDPDTEMIVMVKALQTRDENAHFEFKREMDMLNKLRHENITKLYGICRETEPFLFITEYSDWGDLKQFLLATRRDNTRKGPKPPPLNVPQILGVCHQIATGMEYLANQRFTHKDLATRNCLVTSRLNIKISFPSLSRDTYADEYFLYRNRTLPLRWAPSEAIIEDEWSTKSDVWSFAVVAWELFTQAELPFAEHSNETVLRLLSNSELRWKPPAGAPSVLCSLLLTCWSISARDRPTFTDVVHKLGQVTVDRQSHPLAFDEWFTIPLCQSSGVDGHLIPGRCGEQSLCDESETFVPVTDFVILFLKSVEMELFQRFQERGLLNGR</sequence>
<keyword evidence="19" id="KW-1185">Reference proteome</keyword>
<evidence type="ECO:0000256" key="1">
    <source>
        <dbReference type="ARBA" id="ARBA00004167"/>
    </source>
</evidence>
<keyword evidence="8" id="KW-0675">Receptor</keyword>
<dbReference type="Gene3D" id="3.30.200.20">
    <property type="entry name" value="Phosphorylase Kinase, domain 1"/>
    <property type="match status" value="1"/>
</dbReference>
<dbReference type="InterPro" id="IPR008266">
    <property type="entry name" value="Tyr_kinase_AS"/>
</dbReference>
<keyword evidence="9" id="KW-0325">Glycoprotein</keyword>
<dbReference type="GO" id="GO:0004888">
    <property type="term" value="F:transmembrane signaling receptor activity"/>
    <property type="evidence" value="ECO:0007669"/>
    <property type="project" value="UniProtKB-ARBA"/>
</dbReference>
<reference evidence="18" key="1">
    <citation type="journal article" date="2020" name="bioRxiv">
        <title>Chromosome-level reference genome of the European wasp spider Argiope bruennichi: a resource for studies on range expansion and evolutionary adaptation.</title>
        <authorList>
            <person name="Sheffer M.M."/>
            <person name="Hoppe A."/>
            <person name="Krehenwinkel H."/>
            <person name="Uhl G."/>
            <person name="Kuss A.W."/>
            <person name="Jensen L."/>
            <person name="Jensen C."/>
            <person name="Gillespie R.G."/>
            <person name="Hoff K.J."/>
            <person name="Prost S."/>
        </authorList>
    </citation>
    <scope>NUCLEOTIDE SEQUENCE</scope>
</reference>
<feature type="binding site" evidence="12">
    <location>
        <position position="963"/>
    </location>
    <ligand>
        <name>ATP</name>
        <dbReference type="ChEBI" id="CHEBI:30616"/>
    </ligand>
</feature>
<evidence type="ECO:0000313" key="19">
    <source>
        <dbReference type="Proteomes" id="UP000807504"/>
    </source>
</evidence>
<keyword evidence="12" id="KW-0547">Nucleotide-binding</keyword>
<dbReference type="InterPro" id="IPR000719">
    <property type="entry name" value="Prot_kinase_dom"/>
</dbReference>
<keyword evidence="18" id="KW-0418">Kinase</keyword>
<feature type="domain" description="Ig-like" evidence="17">
    <location>
        <begin position="141"/>
        <end position="222"/>
    </location>
</feature>
<dbReference type="Gene3D" id="2.60.40.10">
    <property type="entry name" value="Immunoglobulins"/>
    <property type="match status" value="7"/>
</dbReference>
<dbReference type="SMART" id="SM00409">
    <property type="entry name" value="IG"/>
    <property type="match status" value="7"/>
</dbReference>
<dbReference type="InterPro" id="IPR003599">
    <property type="entry name" value="Ig_sub"/>
</dbReference>
<dbReference type="InterPro" id="IPR036179">
    <property type="entry name" value="Ig-like_dom_sf"/>
</dbReference>
<dbReference type="GO" id="GO:0005524">
    <property type="term" value="F:ATP binding"/>
    <property type="evidence" value="ECO:0007669"/>
    <property type="project" value="UniProtKB-KW"/>
</dbReference>
<keyword evidence="6 15" id="KW-0472">Membrane</keyword>
<evidence type="ECO:0000256" key="13">
    <source>
        <dbReference type="PIRSR" id="PIRSR000615-3"/>
    </source>
</evidence>
<evidence type="ECO:0000259" key="16">
    <source>
        <dbReference type="PROSITE" id="PS50011"/>
    </source>
</evidence>
<dbReference type="SMART" id="SM00408">
    <property type="entry name" value="IGc2"/>
    <property type="match status" value="7"/>
</dbReference>
<dbReference type="Pfam" id="PF07714">
    <property type="entry name" value="PK_Tyr_Ser-Thr"/>
    <property type="match status" value="1"/>
</dbReference>
<evidence type="ECO:0000256" key="11">
    <source>
        <dbReference type="PIRSR" id="PIRSR000615-1"/>
    </source>
</evidence>
<evidence type="ECO:0000256" key="3">
    <source>
        <dbReference type="ARBA" id="ARBA00022729"/>
    </source>
</evidence>
<evidence type="ECO:0000256" key="4">
    <source>
        <dbReference type="ARBA" id="ARBA00022737"/>
    </source>
</evidence>
<reference evidence="18" key="2">
    <citation type="submission" date="2020-06" db="EMBL/GenBank/DDBJ databases">
        <authorList>
            <person name="Sheffer M."/>
        </authorList>
    </citation>
    <scope>NUCLEOTIDE SEQUENCE</scope>
</reference>
<evidence type="ECO:0000313" key="18">
    <source>
        <dbReference type="EMBL" id="KAF8764641.1"/>
    </source>
</evidence>
<evidence type="ECO:0000256" key="6">
    <source>
        <dbReference type="ARBA" id="ARBA00023136"/>
    </source>
</evidence>
<feature type="compositionally biased region" description="Polar residues" evidence="14">
    <location>
        <begin position="766"/>
        <end position="775"/>
    </location>
</feature>
<name>A0A8T0E426_ARGBR</name>
<comment type="caution">
    <text evidence="18">The sequence shown here is derived from an EMBL/GenBank/DDBJ whole genome shotgun (WGS) entry which is preliminary data.</text>
</comment>
<dbReference type="FunFam" id="1.10.510.10:FF:000200">
    <property type="entry name" value="inactive tyrosine-protein kinase 7"/>
    <property type="match status" value="1"/>
</dbReference>
<feature type="binding site" evidence="13">
    <location>
        <position position="964"/>
    </location>
    <ligand>
        <name>Mg(2+)</name>
        <dbReference type="ChEBI" id="CHEBI:18420"/>
    </ligand>
</feature>
<dbReference type="PIRSF" id="PIRSF000615">
    <property type="entry name" value="TyrPK_CSF1-R"/>
    <property type="match status" value="1"/>
</dbReference>
<dbReference type="InterPro" id="IPR003598">
    <property type="entry name" value="Ig_sub2"/>
</dbReference>
<feature type="domain" description="Ig-like" evidence="17">
    <location>
        <begin position="422"/>
        <end position="497"/>
    </location>
</feature>
<dbReference type="SUPFAM" id="SSF56112">
    <property type="entry name" value="Protein kinase-like (PK-like)"/>
    <property type="match status" value="1"/>
</dbReference>
<dbReference type="SUPFAM" id="SSF48726">
    <property type="entry name" value="Immunoglobulin"/>
    <property type="match status" value="7"/>
</dbReference>
<evidence type="ECO:0000256" key="14">
    <source>
        <dbReference type="SAM" id="MobiDB-lite"/>
    </source>
</evidence>
<dbReference type="FunFam" id="2.60.40.10:FF:000032">
    <property type="entry name" value="palladin isoform X1"/>
    <property type="match status" value="1"/>
</dbReference>
<keyword evidence="3" id="KW-0732">Signal</keyword>
<keyword evidence="13" id="KW-0479">Metal-binding</keyword>
<organism evidence="18 19">
    <name type="scientific">Argiope bruennichi</name>
    <name type="common">Wasp spider</name>
    <name type="synonym">Aranea bruennichi</name>
    <dbReference type="NCBI Taxonomy" id="94029"/>
    <lineage>
        <taxon>Eukaryota</taxon>
        <taxon>Metazoa</taxon>
        <taxon>Ecdysozoa</taxon>
        <taxon>Arthropoda</taxon>
        <taxon>Chelicerata</taxon>
        <taxon>Arachnida</taxon>
        <taxon>Araneae</taxon>
        <taxon>Araneomorphae</taxon>
        <taxon>Entelegynae</taxon>
        <taxon>Araneoidea</taxon>
        <taxon>Araneidae</taxon>
        <taxon>Argiope</taxon>
    </lineage>
</organism>
<feature type="binding site" evidence="12">
    <location>
        <position position="857"/>
    </location>
    <ligand>
        <name>ATP</name>
        <dbReference type="ChEBI" id="CHEBI:30616"/>
    </ligand>
</feature>
<dbReference type="GO" id="GO:0004672">
    <property type="term" value="F:protein kinase activity"/>
    <property type="evidence" value="ECO:0007669"/>
    <property type="project" value="InterPro"/>
</dbReference>
<protein>
    <submittedName>
        <fullName evidence="18">Inactive tyrosine-protein kinase 7 like protein</fullName>
    </submittedName>
</protein>
<keyword evidence="18" id="KW-0808">Transferase</keyword>